<name>A0A267HUC3_9ENTE</name>
<protein>
    <submittedName>
        <fullName evidence="4">ATP synthase subunit F</fullName>
    </submittedName>
</protein>
<dbReference type="Proteomes" id="UP000216797">
    <property type="component" value="Unassembled WGS sequence"/>
</dbReference>
<dbReference type="AlphaFoldDB" id="A0A267HUC3"/>
<keyword evidence="5" id="KW-1185">Reference proteome</keyword>
<comment type="similarity">
    <text evidence="1">Belongs to the V-ATPase F subunit family.</text>
</comment>
<evidence type="ECO:0000313" key="5">
    <source>
        <dbReference type="Proteomes" id="UP000216797"/>
    </source>
</evidence>
<dbReference type="NCBIfam" id="NF002384">
    <property type="entry name" value="PRK01395.1"/>
    <property type="match status" value="1"/>
</dbReference>
<dbReference type="Gene3D" id="3.40.50.10580">
    <property type="entry name" value="ATPase, V1 complex, subunit F"/>
    <property type="match status" value="1"/>
</dbReference>
<sequence>MTYKIGVIGDKESVLPFKLFGFSVYSDTSKEAVLKAFRHMTAEGYGVIYLTEECGKKIADEIERYKSNPKLSVVLIPNHDGTLGIGRQMIQDNVEKAVGQNIL</sequence>
<evidence type="ECO:0000256" key="1">
    <source>
        <dbReference type="ARBA" id="ARBA00010148"/>
    </source>
</evidence>
<evidence type="ECO:0000313" key="4">
    <source>
        <dbReference type="EMBL" id="PAB01946.1"/>
    </source>
</evidence>
<reference evidence="4 5" key="1">
    <citation type="submission" date="2015-08" db="EMBL/GenBank/DDBJ databases">
        <title>Enterococcus genome sequence.</title>
        <authorList>
            <person name="Acedo J.Z."/>
            <person name="Vederas J.C."/>
        </authorList>
    </citation>
    <scope>NUCLEOTIDE SEQUENCE [LARGE SCALE GENOMIC DNA]</scope>
    <source>
        <strain evidence="4 5">49</strain>
    </source>
</reference>
<proteinExistence type="inferred from homology"/>
<keyword evidence="2" id="KW-0813">Transport</keyword>
<keyword evidence="3" id="KW-0406">Ion transport</keyword>
<accession>A0A267HUC3</accession>
<dbReference type="EMBL" id="LHUG01000001">
    <property type="protein sequence ID" value="PAB01946.1"/>
    <property type="molecule type" value="Genomic_DNA"/>
</dbReference>
<dbReference type="RefSeq" id="WP_071865654.1">
    <property type="nucleotide sequence ID" value="NZ_JBHLVQ010000004.1"/>
</dbReference>
<organism evidence="4 5">
    <name type="scientific">Enterococcus canintestini</name>
    <dbReference type="NCBI Taxonomy" id="317010"/>
    <lineage>
        <taxon>Bacteria</taxon>
        <taxon>Bacillati</taxon>
        <taxon>Bacillota</taxon>
        <taxon>Bacilli</taxon>
        <taxon>Lactobacillales</taxon>
        <taxon>Enterococcaceae</taxon>
        <taxon>Enterococcus</taxon>
    </lineage>
</organism>
<dbReference type="InterPro" id="IPR008218">
    <property type="entry name" value="ATPase_V1-cplx_f_g_su"/>
</dbReference>
<dbReference type="OrthoDB" id="5311at2"/>
<gene>
    <name evidence="4" type="ORF">AKL21_00075</name>
</gene>
<dbReference type="Pfam" id="PF01990">
    <property type="entry name" value="ATP-synt_F"/>
    <property type="match status" value="1"/>
</dbReference>
<evidence type="ECO:0000256" key="3">
    <source>
        <dbReference type="ARBA" id="ARBA00023065"/>
    </source>
</evidence>
<comment type="caution">
    <text evidence="4">The sequence shown here is derived from an EMBL/GenBank/DDBJ whole genome shotgun (WGS) entry which is preliminary data.</text>
</comment>
<dbReference type="SUPFAM" id="SSF159468">
    <property type="entry name" value="AtpF-like"/>
    <property type="match status" value="1"/>
</dbReference>
<dbReference type="GO" id="GO:0046961">
    <property type="term" value="F:proton-transporting ATPase activity, rotational mechanism"/>
    <property type="evidence" value="ECO:0007669"/>
    <property type="project" value="InterPro"/>
</dbReference>
<dbReference type="InterPro" id="IPR036906">
    <property type="entry name" value="ATPase_V1_fsu_sf"/>
</dbReference>
<evidence type="ECO:0000256" key="2">
    <source>
        <dbReference type="ARBA" id="ARBA00022448"/>
    </source>
</evidence>